<evidence type="ECO:0000256" key="1">
    <source>
        <dbReference type="PROSITE-ProRule" id="PRU00266"/>
    </source>
</evidence>
<dbReference type="Gene3D" id="3.30.160.20">
    <property type="match status" value="1"/>
</dbReference>
<protein>
    <recommendedName>
        <fullName evidence="3">DRBM domain-containing protein</fullName>
    </recommendedName>
</protein>
<evidence type="ECO:0000313" key="5">
    <source>
        <dbReference type="Proteomes" id="UP001172457"/>
    </source>
</evidence>
<dbReference type="Pfam" id="PF00035">
    <property type="entry name" value="dsrm"/>
    <property type="match status" value="1"/>
</dbReference>
<dbReference type="Proteomes" id="UP001172457">
    <property type="component" value="Chromosome 8"/>
</dbReference>
<sequence>MHISETLLDASANISSTVKGWPITKVAVLLVDSKRENCFLQFDNGVWSVIEKDLSSEANGVGSESKTNKKRRTLYMKGDDAEGEAGLRQLAFSAVKKVTGIKTGELTVLEAHVVYSLSRAMTATRFYIVQSSQSINEESLVPIQDAICRLVLGPVVTKSSGSWVITPVVEYYHLLPYAEKISEWFSRSKFNKSCTTLEPARKASHDVVTSHSIEFPVDKEVMETKSSNGSKIATSYGDGLKQEDMNGASEASDESIDRPMVSLQKGKQNTKFHAQLKVYRHEKRTTTTNALSNKGGLKDLKNMSTINECKKESIDGEKKTCIESPHKNTTPTVDRALASVQQNAESLDDFHNAVNAKRSELSEAALRALLKKREKLCNQQRDIEAELALCDKKIQTIMHCGIGDCLDLKLEAVIDCCNEICQQNENSDLYVGKCLPFSGKSLSEAQLTLRNACQELDDICRSNNWMLPTYSTSCSNGGFVASITVKGTDFECSDVSGIQESIREARNLAATQMIAKLQQMAIQHTIALH</sequence>
<keyword evidence="1" id="KW-0694">RNA-binding</keyword>
<feature type="domain" description="DRBM" evidence="3">
    <location>
        <begin position="451"/>
        <end position="519"/>
    </location>
</feature>
<proteinExistence type="predicted"/>
<name>A0AA38W3D0_9ASTR</name>
<dbReference type="InterPro" id="IPR014720">
    <property type="entry name" value="dsRBD_dom"/>
</dbReference>
<dbReference type="Pfam" id="PF25502">
    <property type="entry name" value="DUF7915"/>
    <property type="match status" value="1"/>
</dbReference>
<dbReference type="PANTHER" id="PTHR33913:SF1">
    <property type="entry name" value="DRBM DOMAIN-CONTAINING PROTEIN"/>
    <property type="match status" value="1"/>
</dbReference>
<feature type="compositionally biased region" description="Polar residues" evidence="2">
    <location>
        <begin position="224"/>
        <end position="233"/>
    </location>
</feature>
<accession>A0AA38W3D0</accession>
<feature type="region of interest" description="Disordered" evidence="2">
    <location>
        <begin position="224"/>
        <end position="256"/>
    </location>
</feature>
<gene>
    <name evidence="4" type="ORF">OSB04_029963</name>
</gene>
<dbReference type="GO" id="GO:0003723">
    <property type="term" value="F:RNA binding"/>
    <property type="evidence" value="ECO:0007669"/>
    <property type="project" value="UniProtKB-UniRule"/>
</dbReference>
<organism evidence="4 5">
    <name type="scientific">Centaurea solstitialis</name>
    <name type="common">yellow star-thistle</name>
    <dbReference type="NCBI Taxonomy" id="347529"/>
    <lineage>
        <taxon>Eukaryota</taxon>
        <taxon>Viridiplantae</taxon>
        <taxon>Streptophyta</taxon>
        <taxon>Embryophyta</taxon>
        <taxon>Tracheophyta</taxon>
        <taxon>Spermatophyta</taxon>
        <taxon>Magnoliopsida</taxon>
        <taxon>eudicotyledons</taxon>
        <taxon>Gunneridae</taxon>
        <taxon>Pentapetalae</taxon>
        <taxon>asterids</taxon>
        <taxon>campanulids</taxon>
        <taxon>Asterales</taxon>
        <taxon>Asteraceae</taxon>
        <taxon>Carduoideae</taxon>
        <taxon>Cardueae</taxon>
        <taxon>Centaureinae</taxon>
        <taxon>Centaurea</taxon>
    </lineage>
</organism>
<evidence type="ECO:0000313" key="4">
    <source>
        <dbReference type="EMBL" id="KAJ9537230.1"/>
    </source>
</evidence>
<dbReference type="PANTHER" id="PTHR33913">
    <property type="entry name" value="ALEURONE LAYER MORPHOGENESIS PROTEIN"/>
    <property type="match status" value="1"/>
</dbReference>
<reference evidence="4" key="1">
    <citation type="submission" date="2023-03" db="EMBL/GenBank/DDBJ databases">
        <title>Chromosome-scale reference genome and RAD-based genetic map of yellow starthistle (Centaurea solstitialis) reveal putative structural variation and QTLs associated with invader traits.</title>
        <authorList>
            <person name="Reatini B."/>
            <person name="Cang F.A."/>
            <person name="Jiang Q."/>
            <person name="Mckibben M.T.W."/>
            <person name="Barker M.S."/>
            <person name="Rieseberg L.H."/>
            <person name="Dlugosch K.M."/>
        </authorList>
    </citation>
    <scope>NUCLEOTIDE SEQUENCE</scope>
    <source>
        <strain evidence="4">CAN-66</strain>
        <tissue evidence="4">Leaf</tissue>
    </source>
</reference>
<dbReference type="EMBL" id="JARYMX010000008">
    <property type="protein sequence ID" value="KAJ9537230.1"/>
    <property type="molecule type" value="Genomic_DNA"/>
</dbReference>
<evidence type="ECO:0000256" key="2">
    <source>
        <dbReference type="SAM" id="MobiDB-lite"/>
    </source>
</evidence>
<evidence type="ECO:0000259" key="3">
    <source>
        <dbReference type="PROSITE" id="PS50137"/>
    </source>
</evidence>
<keyword evidence="5" id="KW-1185">Reference proteome</keyword>
<dbReference type="SUPFAM" id="SSF54768">
    <property type="entry name" value="dsRNA-binding domain-like"/>
    <property type="match status" value="1"/>
</dbReference>
<dbReference type="PROSITE" id="PS50137">
    <property type="entry name" value="DS_RBD"/>
    <property type="match status" value="1"/>
</dbReference>
<comment type="caution">
    <text evidence="4">The sequence shown here is derived from an EMBL/GenBank/DDBJ whole genome shotgun (WGS) entry which is preliminary data.</text>
</comment>
<dbReference type="AlphaFoldDB" id="A0AA38W3D0"/>
<dbReference type="CDD" id="cd00048">
    <property type="entry name" value="DSRM_SF"/>
    <property type="match status" value="1"/>
</dbReference>
<dbReference type="InterPro" id="IPR057237">
    <property type="entry name" value="DUF7915"/>
</dbReference>